<protein>
    <recommendedName>
        <fullName evidence="3">7-cyano-7-deazaguanine synthase</fullName>
    </recommendedName>
</protein>
<reference evidence="1" key="1">
    <citation type="submission" date="2019-09" db="EMBL/GenBank/DDBJ databases">
        <title>Comparative Genomics of Leptospira interrogans Reveals Genome Plasticity - A Common Adaptive Strategy for Survival in Various Hosts.</title>
        <authorList>
            <person name="Ramli S.R."/>
            <person name="Bunk B."/>
            <person name="Goris M."/>
            <person name="Bhuju S."/>
            <person name="Jarek M."/>
            <person name="Sproer C."/>
            <person name="Mustakim S."/>
            <person name="Strommenger B."/>
            <person name="Pessler F."/>
        </authorList>
    </citation>
    <scope>NUCLEOTIDE SEQUENCE</scope>
    <source>
        <strain evidence="1">782</strain>
    </source>
</reference>
<dbReference type="Pfam" id="PF18742">
    <property type="entry name" value="DpnII-MboI"/>
    <property type="match status" value="1"/>
</dbReference>
<dbReference type="Proteomes" id="UP000663124">
    <property type="component" value="Chromosome 1"/>
</dbReference>
<organism evidence="1 2">
    <name type="scientific">Leptospira interrogans serovar Canicola</name>
    <dbReference type="NCBI Taxonomy" id="211880"/>
    <lineage>
        <taxon>Bacteria</taxon>
        <taxon>Pseudomonadati</taxon>
        <taxon>Spirochaetota</taxon>
        <taxon>Spirochaetia</taxon>
        <taxon>Leptospirales</taxon>
        <taxon>Leptospiraceae</taxon>
        <taxon>Leptospira</taxon>
    </lineage>
</organism>
<dbReference type="AlphaFoldDB" id="A0AAP9WCM3"/>
<gene>
    <name evidence="1" type="ORF">Lepto782_15995</name>
</gene>
<name>A0AAP9WCM3_LEPIR</name>
<dbReference type="RefSeq" id="WP_061234471.1">
    <property type="nucleotide sequence ID" value="NZ_CP043884.1"/>
</dbReference>
<evidence type="ECO:0008006" key="3">
    <source>
        <dbReference type="Google" id="ProtNLM"/>
    </source>
</evidence>
<dbReference type="EMBL" id="CP043884">
    <property type="protein sequence ID" value="QOI43602.1"/>
    <property type="molecule type" value="Genomic_DNA"/>
</dbReference>
<dbReference type="Gene3D" id="3.40.50.620">
    <property type="entry name" value="HUPs"/>
    <property type="match status" value="1"/>
</dbReference>
<evidence type="ECO:0000313" key="2">
    <source>
        <dbReference type="Proteomes" id="UP000663124"/>
    </source>
</evidence>
<proteinExistence type="predicted"/>
<evidence type="ECO:0000313" key="1">
    <source>
        <dbReference type="EMBL" id="QOI43602.1"/>
    </source>
</evidence>
<dbReference type="InterPro" id="IPR014729">
    <property type="entry name" value="Rossmann-like_a/b/a_fold"/>
</dbReference>
<sequence length="621" mass="71643">MTPRKKSFILANNAKNENKYIDPISLNYSKIDNVDPNVYINLPSFIEKVIHIPDRLLDLLELAAYIFASDRMISRGTLNAVEYHSWSRDIHLKIKVRDFSFWSQLEVKESLTNALNFMLGDHNWEISFEQGHSTDPIGLFDKEIFSLKPENVKKTSVVLFSGGADSLAGVLELLNQTDGNVILSSHQSSSSAKKTQNALYTSLEKKFGNRIHHYKYECHLSGKRATDETQRSRSFLFSSIAFVLARTFDQKEFYLFENGVTSLNLFRREDLMNSRASRTTHPQTLFKLMEFFSLVAGFQFEIKHNYVFKTKREVFEIIGKYSPDLISSTVSCTKASFSKGIATHCGRCFQCIDRRLSTVSGGLDEHDHEGLYDFDLFRDSLDGGIKTGVLDYIRQALEINEYSFDSFYEKYFYEFATIVKYLQTNSRSEMDIIEELWQMYKTHFSNVKQALVSARMKYDDPFTKPVQKNNLFSLIATREYLVEDVKRFAENLANKLLDFVSESFANVKPQNENDLNEKVGAFLRSHDKEFRSEYPTVSFACANVIPDHINNSLNLIIESKYIRGSTSPSRVTEGIAADLTKYPETAYILFLVYDPEHQIKSDRVFSEEIHLKERNKILIVR</sequence>
<accession>A0AAP9WCM3</accession>